<dbReference type="EMBL" id="QJKJ01011747">
    <property type="protein sequence ID" value="RDX70325.1"/>
    <property type="molecule type" value="Genomic_DNA"/>
</dbReference>
<organism evidence="1 2">
    <name type="scientific">Mucuna pruriens</name>
    <name type="common">Velvet bean</name>
    <name type="synonym">Dolichos pruriens</name>
    <dbReference type="NCBI Taxonomy" id="157652"/>
    <lineage>
        <taxon>Eukaryota</taxon>
        <taxon>Viridiplantae</taxon>
        <taxon>Streptophyta</taxon>
        <taxon>Embryophyta</taxon>
        <taxon>Tracheophyta</taxon>
        <taxon>Spermatophyta</taxon>
        <taxon>Magnoliopsida</taxon>
        <taxon>eudicotyledons</taxon>
        <taxon>Gunneridae</taxon>
        <taxon>Pentapetalae</taxon>
        <taxon>rosids</taxon>
        <taxon>fabids</taxon>
        <taxon>Fabales</taxon>
        <taxon>Fabaceae</taxon>
        <taxon>Papilionoideae</taxon>
        <taxon>50 kb inversion clade</taxon>
        <taxon>NPAAA clade</taxon>
        <taxon>indigoferoid/millettioid clade</taxon>
        <taxon>Phaseoleae</taxon>
        <taxon>Mucuna</taxon>
    </lineage>
</organism>
<dbReference type="Proteomes" id="UP000257109">
    <property type="component" value="Unassembled WGS sequence"/>
</dbReference>
<accession>A0A371EW97</accession>
<evidence type="ECO:0000313" key="2">
    <source>
        <dbReference type="Proteomes" id="UP000257109"/>
    </source>
</evidence>
<protein>
    <submittedName>
        <fullName evidence="1">Uncharacterized protein</fullName>
    </submittedName>
</protein>
<comment type="caution">
    <text evidence="1">The sequence shown here is derived from an EMBL/GenBank/DDBJ whole genome shotgun (WGS) entry which is preliminary data.</text>
</comment>
<proteinExistence type="predicted"/>
<keyword evidence="2" id="KW-1185">Reference proteome</keyword>
<evidence type="ECO:0000313" key="1">
    <source>
        <dbReference type="EMBL" id="RDX70325.1"/>
    </source>
</evidence>
<reference evidence="1" key="1">
    <citation type="submission" date="2018-05" db="EMBL/GenBank/DDBJ databases">
        <title>Draft genome of Mucuna pruriens seed.</title>
        <authorList>
            <person name="Nnadi N.E."/>
            <person name="Vos R."/>
            <person name="Hasami M.H."/>
            <person name="Devisetty U.K."/>
            <person name="Aguiy J.C."/>
        </authorList>
    </citation>
    <scope>NUCLEOTIDE SEQUENCE [LARGE SCALE GENOMIC DNA]</scope>
    <source>
        <strain evidence="1">JCA_2017</strain>
    </source>
</reference>
<dbReference type="AlphaFoldDB" id="A0A371EW97"/>
<sequence>MASNTQQFGIRGANQPRMVNEIGVVDNLRLENQLTELTSLVRQLVVGQPQPVVARVWRICTSLEHPTDMCPTLQETKSDYLESVGAIVWKAAISARAEFRAICSSTIRTYPGCTSRTNRLLTTDSIILGATIPAIATIENVSSRQFTLYGGLDEAISNKHFGVSANHEL</sequence>
<name>A0A371EW97_MUCPR</name>
<gene>
    <name evidence="1" type="ORF">CR513_50450</name>
</gene>
<feature type="non-terminal residue" evidence="1">
    <location>
        <position position="1"/>
    </location>
</feature>
<dbReference type="OrthoDB" id="1414696at2759"/>